<sequence length="159" mass="18214">MLNVPSLKLTQSKSLERELLAQRSWSSYQSSKVLVVLSKALVVLSKFKSLDRLIKFKNLGRLIKVQRSWSHQSLKVLVVLSKFKGIGRLIKVQRSGRSVSKALVVLSKFKGLGRLIKVQKSRSASKRDVNLIFQAILAEMVERLREKNIWRKGVMRKTQ</sequence>
<keyword evidence="2" id="KW-1185">Reference proteome</keyword>
<proteinExistence type="predicted"/>
<dbReference type="AlphaFoldDB" id="A0A4Y2D6I5"/>
<evidence type="ECO:0000313" key="2">
    <source>
        <dbReference type="Proteomes" id="UP000499080"/>
    </source>
</evidence>
<dbReference type="EMBL" id="BGPR01000303">
    <property type="protein sequence ID" value="GBM11737.1"/>
    <property type="molecule type" value="Genomic_DNA"/>
</dbReference>
<comment type="caution">
    <text evidence="1">The sequence shown here is derived from an EMBL/GenBank/DDBJ whole genome shotgun (WGS) entry which is preliminary data.</text>
</comment>
<organism evidence="1 2">
    <name type="scientific">Araneus ventricosus</name>
    <name type="common">Orbweaver spider</name>
    <name type="synonym">Epeira ventricosa</name>
    <dbReference type="NCBI Taxonomy" id="182803"/>
    <lineage>
        <taxon>Eukaryota</taxon>
        <taxon>Metazoa</taxon>
        <taxon>Ecdysozoa</taxon>
        <taxon>Arthropoda</taxon>
        <taxon>Chelicerata</taxon>
        <taxon>Arachnida</taxon>
        <taxon>Araneae</taxon>
        <taxon>Araneomorphae</taxon>
        <taxon>Entelegynae</taxon>
        <taxon>Araneoidea</taxon>
        <taxon>Araneidae</taxon>
        <taxon>Araneus</taxon>
    </lineage>
</organism>
<dbReference type="Proteomes" id="UP000499080">
    <property type="component" value="Unassembled WGS sequence"/>
</dbReference>
<name>A0A4Y2D6I5_ARAVE</name>
<accession>A0A4Y2D6I5</accession>
<protein>
    <submittedName>
        <fullName evidence="1">Uncharacterized protein</fullName>
    </submittedName>
</protein>
<gene>
    <name evidence="1" type="ORF">AVEN_75680_1</name>
</gene>
<reference evidence="1 2" key="1">
    <citation type="journal article" date="2019" name="Sci. Rep.">
        <title>Orb-weaving spider Araneus ventricosus genome elucidates the spidroin gene catalogue.</title>
        <authorList>
            <person name="Kono N."/>
            <person name="Nakamura H."/>
            <person name="Ohtoshi R."/>
            <person name="Moran D.A.P."/>
            <person name="Shinohara A."/>
            <person name="Yoshida Y."/>
            <person name="Fujiwara M."/>
            <person name="Mori M."/>
            <person name="Tomita M."/>
            <person name="Arakawa K."/>
        </authorList>
    </citation>
    <scope>NUCLEOTIDE SEQUENCE [LARGE SCALE GENOMIC DNA]</scope>
</reference>
<evidence type="ECO:0000313" key="1">
    <source>
        <dbReference type="EMBL" id="GBM11737.1"/>
    </source>
</evidence>